<feature type="domain" description="HTH cro/C1-type" evidence="2">
    <location>
        <begin position="18"/>
        <end position="56"/>
    </location>
</feature>
<dbReference type="EMBL" id="JBIAMX010000001">
    <property type="protein sequence ID" value="MFF0541654.1"/>
    <property type="molecule type" value="Genomic_DNA"/>
</dbReference>
<feature type="compositionally biased region" description="Low complexity" evidence="1">
    <location>
        <begin position="151"/>
        <end position="165"/>
    </location>
</feature>
<sequence>MSSRGEHRNEAGIVGTRLRRLREQAGLSLTAMAARVPYSRAALGHYETGTRAAPSAVIAWYERLCADPGGGRVLIEIGIPRRTGAAADYSCPFRIDGLVSGAAAGTDAVAAVYSALHVVGTELERAGGPCGAPVALADLLDQVLPPDPSRRAAPTSATAESSSAR</sequence>
<dbReference type="Gene3D" id="1.10.260.40">
    <property type="entry name" value="lambda repressor-like DNA-binding domains"/>
    <property type="match status" value="1"/>
</dbReference>
<evidence type="ECO:0000313" key="3">
    <source>
        <dbReference type="EMBL" id="MFF0541654.1"/>
    </source>
</evidence>
<dbReference type="PROSITE" id="PS50943">
    <property type="entry name" value="HTH_CROC1"/>
    <property type="match status" value="1"/>
</dbReference>
<organism evidence="3 4">
    <name type="scientific">Nocardia thailandica</name>
    <dbReference type="NCBI Taxonomy" id="257275"/>
    <lineage>
        <taxon>Bacteria</taxon>
        <taxon>Bacillati</taxon>
        <taxon>Actinomycetota</taxon>
        <taxon>Actinomycetes</taxon>
        <taxon>Mycobacteriales</taxon>
        <taxon>Nocardiaceae</taxon>
        <taxon>Nocardia</taxon>
    </lineage>
</organism>
<dbReference type="Proteomes" id="UP001601444">
    <property type="component" value="Unassembled WGS sequence"/>
</dbReference>
<feature type="region of interest" description="Disordered" evidence="1">
    <location>
        <begin position="145"/>
        <end position="165"/>
    </location>
</feature>
<keyword evidence="4" id="KW-1185">Reference proteome</keyword>
<reference evidence="3 4" key="1">
    <citation type="submission" date="2024-10" db="EMBL/GenBank/DDBJ databases">
        <title>The Natural Products Discovery Center: Release of the First 8490 Sequenced Strains for Exploring Actinobacteria Biosynthetic Diversity.</title>
        <authorList>
            <person name="Kalkreuter E."/>
            <person name="Kautsar S.A."/>
            <person name="Yang D."/>
            <person name="Bader C.D."/>
            <person name="Teijaro C.N."/>
            <person name="Fluegel L."/>
            <person name="Davis C.M."/>
            <person name="Simpson J.R."/>
            <person name="Lauterbach L."/>
            <person name="Steele A.D."/>
            <person name="Gui C."/>
            <person name="Meng S."/>
            <person name="Li G."/>
            <person name="Viehrig K."/>
            <person name="Ye F."/>
            <person name="Su P."/>
            <person name="Kiefer A.F."/>
            <person name="Nichols A."/>
            <person name="Cepeda A.J."/>
            <person name="Yan W."/>
            <person name="Fan B."/>
            <person name="Jiang Y."/>
            <person name="Adhikari A."/>
            <person name="Zheng C.-J."/>
            <person name="Schuster L."/>
            <person name="Cowan T.M."/>
            <person name="Smanski M.J."/>
            <person name="Chevrette M.G."/>
            <person name="De Carvalho L.P.S."/>
            <person name="Shen B."/>
        </authorList>
    </citation>
    <scope>NUCLEOTIDE SEQUENCE [LARGE SCALE GENOMIC DNA]</scope>
    <source>
        <strain evidence="3 4">NPDC004045</strain>
    </source>
</reference>
<comment type="caution">
    <text evidence="3">The sequence shown here is derived from an EMBL/GenBank/DDBJ whole genome shotgun (WGS) entry which is preliminary data.</text>
</comment>
<evidence type="ECO:0000259" key="2">
    <source>
        <dbReference type="PROSITE" id="PS50943"/>
    </source>
</evidence>
<dbReference type="SUPFAM" id="SSF47413">
    <property type="entry name" value="lambda repressor-like DNA-binding domains"/>
    <property type="match status" value="1"/>
</dbReference>
<evidence type="ECO:0000313" key="4">
    <source>
        <dbReference type="Proteomes" id="UP001601444"/>
    </source>
</evidence>
<dbReference type="InterPro" id="IPR010982">
    <property type="entry name" value="Lambda_DNA-bd_dom_sf"/>
</dbReference>
<dbReference type="RefSeq" id="WP_387698802.1">
    <property type="nucleotide sequence ID" value="NZ_JBIAMX010000001.1"/>
</dbReference>
<name>A0ABW6PGX5_9NOCA</name>
<accession>A0ABW6PGX5</accession>
<dbReference type="Pfam" id="PF13560">
    <property type="entry name" value="HTH_31"/>
    <property type="match status" value="1"/>
</dbReference>
<proteinExistence type="predicted"/>
<dbReference type="InterPro" id="IPR054241">
    <property type="entry name" value="DUF6968"/>
</dbReference>
<gene>
    <name evidence="3" type="ORF">ACFYTF_02330</name>
</gene>
<dbReference type="InterPro" id="IPR001387">
    <property type="entry name" value="Cro/C1-type_HTH"/>
</dbReference>
<dbReference type="CDD" id="cd00093">
    <property type="entry name" value="HTH_XRE"/>
    <property type="match status" value="1"/>
</dbReference>
<protein>
    <submittedName>
        <fullName evidence="3">Helix-turn-helix domain-containing protein</fullName>
    </submittedName>
</protein>
<dbReference type="Pfam" id="PF22302">
    <property type="entry name" value="DUF6968"/>
    <property type="match status" value="1"/>
</dbReference>
<evidence type="ECO:0000256" key="1">
    <source>
        <dbReference type="SAM" id="MobiDB-lite"/>
    </source>
</evidence>